<dbReference type="PANTHER" id="PTHR10192:SF19">
    <property type="entry name" value="MOLYBDOPTERIN BIOSYNTHESIS PROTEIN MJ0666-RELATED"/>
    <property type="match status" value="1"/>
</dbReference>
<accession>B1YDB8</accession>
<comment type="pathway">
    <text evidence="1">Cofactor biosynthesis; molybdopterin biosynthesis.</text>
</comment>
<dbReference type="Gene3D" id="3.90.105.10">
    <property type="entry name" value="Molybdopterin biosynthesis moea protein, domain 2"/>
    <property type="match status" value="1"/>
</dbReference>
<dbReference type="SUPFAM" id="SSF63882">
    <property type="entry name" value="MoeA N-terminal region -like"/>
    <property type="match status" value="1"/>
</dbReference>
<dbReference type="AlphaFoldDB" id="B1YDB8"/>
<evidence type="ECO:0000259" key="3">
    <source>
        <dbReference type="SMART" id="SM00852"/>
    </source>
</evidence>
<dbReference type="Pfam" id="PF00994">
    <property type="entry name" value="MoCF_biosynth"/>
    <property type="match status" value="1"/>
</dbReference>
<protein>
    <submittedName>
        <fullName evidence="4">Molybdenum cofactor synthesis domain protein</fullName>
    </submittedName>
</protein>
<dbReference type="InterPro" id="IPR001453">
    <property type="entry name" value="MoaB/Mog_dom"/>
</dbReference>
<dbReference type="SMART" id="SM00852">
    <property type="entry name" value="MoCF_biosynth"/>
    <property type="match status" value="1"/>
</dbReference>
<keyword evidence="2" id="KW-0501">Molybdenum cofactor biosynthesis</keyword>
<dbReference type="KEGG" id="tne:Tneu_0844"/>
<dbReference type="HOGENOM" id="CLU_010186_7_2_2"/>
<dbReference type="eggNOG" id="arCOG00216">
    <property type="taxonomic scope" value="Archaea"/>
</dbReference>
<dbReference type="GO" id="GO:0006777">
    <property type="term" value="P:Mo-molybdopterin cofactor biosynthetic process"/>
    <property type="evidence" value="ECO:0007669"/>
    <property type="project" value="UniProtKB-KW"/>
</dbReference>
<dbReference type="SUPFAM" id="SSF63867">
    <property type="entry name" value="MoeA C-terminal domain-like"/>
    <property type="match status" value="1"/>
</dbReference>
<dbReference type="Proteomes" id="UP000001694">
    <property type="component" value="Chromosome"/>
</dbReference>
<evidence type="ECO:0000313" key="4">
    <source>
        <dbReference type="EMBL" id="ACB39781.1"/>
    </source>
</evidence>
<dbReference type="EMBL" id="CP001014">
    <property type="protein sequence ID" value="ACB39781.1"/>
    <property type="molecule type" value="Genomic_DNA"/>
</dbReference>
<dbReference type="GO" id="GO:0061599">
    <property type="term" value="F:molybdopterin molybdotransferase activity"/>
    <property type="evidence" value="ECO:0007669"/>
    <property type="project" value="TreeGrafter"/>
</dbReference>
<dbReference type="InterPro" id="IPR036425">
    <property type="entry name" value="MoaB/Mog-like_dom_sf"/>
</dbReference>
<evidence type="ECO:0000256" key="1">
    <source>
        <dbReference type="ARBA" id="ARBA00005046"/>
    </source>
</evidence>
<dbReference type="CDD" id="cd00887">
    <property type="entry name" value="MoeA"/>
    <property type="match status" value="1"/>
</dbReference>
<dbReference type="InterPro" id="IPR036135">
    <property type="entry name" value="MoeA_linker/N_sf"/>
</dbReference>
<dbReference type="Pfam" id="PF03454">
    <property type="entry name" value="MoeA_C"/>
    <property type="match status" value="1"/>
</dbReference>
<dbReference type="Pfam" id="PF03453">
    <property type="entry name" value="MoeA_N"/>
    <property type="match status" value="1"/>
</dbReference>
<feature type="domain" description="MoaB/Mog" evidence="3">
    <location>
        <begin position="192"/>
        <end position="331"/>
    </location>
</feature>
<dbReference type="Gene3D" id="2.40.340.10">
    <property type="entry name" value="MoeA, C-terminal, domain IV"/>
    <property type="match status" value="1"/>
</dbReference>
<evidence type="ECO:0000313" key="5">
    <source>
        <dbReference type="Proteomes" id="UP000001694"/>
    </source>
</evidence>
<reference evidence="4" key="1">
    <citation type="submission" date="2008-03" db="EMBL/GenBank/DDBJ databases">
        <title>Complete sequence of Thermoproteus neutrophilus V24Sta.</title>
        <authorList>
            <consortium name="US DOE Joint Genome Institute"/>
            <person name="Copeland A."/>
            <person name="Lucas S."/>
            <person name="Lapidus A."/>
            <person name="Glavina del Rio T."/>
            <person name="Dalin E."/>
            <person name="Tice H."/>
            <person name="Bruce D."/>
            <person name="Goodwin L."/>
            <person name="Pitluck S."/>
            <person name="Sims D."/>
            <person name="Brettin T."/>
            <person name="Detter J.C."/>
            <person name="Han C."/>
            <person name="Kuske C.R."/>
            <person name="Schmutz J."/>
            <person name="Larimer F."/>
            <person name="Land M."/>
            <person name="Hauser L."/>
            <person name="Kyrpides N."/>
            <person name="Mikhailova N."/>
            <person name="Biddle J.F."/>
            <person name="Zhang Z."/>
            <person name="Fitz-Gibbon S.T."/>
            <person name="Lowe T.M."/>
            <person name="Saltikov C."/>
            <person name="House C.H."/>
            <person name="Richardson P."/>
        </authorList>
    </citation>
    <scope>NUCLEOTIDE SEQUENCE [LARGE SCALE GENOMIC DNA]</scope>
    <source>
        <strain evidence="4">V24Sta</strain>
    </source>
</reference>
<dbReference type="PANTHER" id="PTHR10192">
    <property type="entry name" value="MOLYBDOPTERIN BIOSYNTHESIS PROTEIN"/>
    <property type="match status" value="1"/>
</dbReference>
<gene>
    <name evidence="4" type="ordered locus">Tneu_0844</name>
</gene>
<dbReference type="NCBIfam" id="NF045515">
    <property type="entry name" value="Glp_gephyrin"/>
    <property type="match status" value="1"/>
</dbReference>
<evidence type="ECO:0000256" key="2">
    <source>
        <dbReference type="ARBA" id="ARBA00023150"/>
    </source>
</evidence>
<dbReference type="InterPro" id="IPR005110">
    <property type="entry name" value="MoeA_linker/N"/>
</dbReference>
<organism evidence="4 5">
    <name type="scientific">Pyrobaculum neutrophilum (strain DSM 2338 / JCM 9278 / NBRC 100436 / V24Sta)</name>
    <name type="common">Thermoproteus neutrophilus</name>
    <dbReference type="NCBI Taxonomy" id="444157"/>
    <lineage>
        <taxon>Archaea</taxon>
        <taxon>Thermoproteota</taxon>
        <taxon>Thermoprotei</taxon>
        <taxon>Thermoproteales</taxon>
        <taxon>Thermoproteaceae</taxon>
        <taxon>Pyrobaculum</taxon>
    </lineage>
</organism>
<dbReference type="SUPFAM" id="SSF53218">
    <property type="entry name" value="Molybdenum cofactor biosynthesis proteins"/>
    <property type="match status" value="1"/>
</dbReference>
<dbReference type="Gene3D" id="2.170.190.11">
    <property type="entry name" value="Molybdopterin biosynthesis moea protein, domain 3"/>
    <property type="match status" value="1"/>
</dbReference>
<proteinExistence type="predicted"/>
<dbReference type="UniPathway" id="UPA00344"/>
<dbReference type="InterPro" id="IPR005111">
    <property type="entry name" value="MoeA_C_domain_IV"/>
</dbReference>
<keyword evidence="5" id="KW-1185">Reference proteome</keyword>
<sequence>MQRPAAYVRGFKTLTPIAEAQRIFLAALTHTPGEEAVPTPQAVGRYASRDVVSPVDVPPFDRAAFDGYAVRSADTVGASRTNPALLRIVGKALPGAPYGGEVGPGEAVEVATGAPLPRGADAVVPYEEAAARGGQLEVYKAVPQFYYVSRRGEDVAAGEVVVRRGRRIKPWDVGVLASVGVKAVYVYRLTAALISTGNELVELEEAPPPPGKVVNSTRHVVAAMLRELGVEVHYLGVVPDDEEAIYRAVAEALRRFDLVITTGGVSVGEPDYVVKAVSRLKPEAFVHGIAARPGRPNSAAVVGGKAVVMLSGFPVASVVGFEVFVKPAVLKMVGGREEPLPVAKAVLTRRVTTPINVRSYVRVRVYKRGGRLYAEPLAVTGSGVLSTLTRGNGLLIVPESREGYDEGEEVEVALLGPIEEA</sequence>
<name>B1YDB8_PYRNV</name>
<dbReference type="GO" id="GO:0005737">
    <property type="term" value="C:cytoplasm"/>
    <property type="evidence" value="ECO:0007669"/>
    <property type="project" value="TreeGrafter"/>
</dbReference>
<dbReference type="InterPro" id="IPR038987">
    <property type="entry name" value="MoeA-like"/>
</dbReference>
<dbReference type="InterPro" id="IPR036688">
    <property type="entry name" value="MoeA_C_domain_IV_sf"/>
</dbReference>
<dbReference type="NCBIfam" id="TIGR00177">
    <property type="entry name" value="molyb_syn"/>
    <property type="match status" value="1"/>
</dbReference>
<dbReference type="Gene3D" id="3.40.980.10">
    <property type="entry name" value="MoaB/Mog-like domain"/>
    <property type="match status" value="1"/>
</dbReference>
<dbReference type="STRING" id="444157.Tneu_0844"/>